<dbReference type="AlphaFoldDB" id="A0ABD0KKL0"/>
<proteinExistence type="inferred from homology"/>
<accession>A0ABD0KKL0</accession>
<keyword evidence="13" id="KW-0175">Coiled coil</keyword>
<dbReference type="PANTHER" id="PTHR20900:SF0">
    <property type="entry name" value="NADH DEHYDROGENASE [UBIQUINONE] 1 BETA SUBCOMPLEX SUBUNIT 7"/>
    <property type="match status" value="1"/>
</dbReference>
<dbReference type="GO" id="GO:0005743">
    <property type="term" value="C:mitochondrial inner membrane"/>
    <property type="evidence" value="ECO:0007669"/>
    <property type="project" value="UniProtKB-SubCell"/>
</dbReference>
<dbReference type="InterPro" id="IPR008698">
    <property type="entry name" value="NDUB7"/>
</dbReference>
<comment type="similarity">
    <text evidence="4">Belongs to the complex I NDUFB7 subunit family.</text>
</comment>
<organism evidence="14 15">
    <name type="scientific">Batillaria attramentaria</name>
    <dbReference type="NCBI Taxonomy" id="370345"/>
    <lineage>
        <taxon>Eukaryota</taxon>
        <taxon>Metazoa</taxon>
        <taxon>Spiralia</taxon>
        <taxon>Lophotrochozoa</taxon>
        <taxon>Mollusca</taxon>
        <taxon>Gastropoda</taxon>
        <taxon>Caenogastropoda</taxon>
        <taxon>Sorbeoconcha</taxon>
        <taxon>Cerithioidea</taxon>
        <taxon>Batillariidae</taxon>
        <taxon>Batillaria</taxon>
    </lineage>
</organism>
<evidence type="ECO:0000256" key="7">
    <source>
        <dbReference type="ARBA" id="ARBA00022660"/>
    </source>
</evidence>
<evidence type="ECO:0000256" key="8">
    <source>
        <dbReference type="ARBA" id="ARBA00022792"/>
    </source>
</evidence>
<keyword evidence="10" id="KW-0496">Mitochondrion</keyword>
<dbReference type="Pfam" id="PF05676">
    <property type="entry name" value="NDUF_B7"/>
    <property type="match status" value="1"/>
</dbReference>
<reference evidence="14 15" key="1">
    <citation type="journal article" date="2023" name="Sci. Data">
        <title>Genome assembly of the Korean intertidal mud-creeper Batillaria attramentaria.</title>
        <authorList>
            <person name="Patra A.K."/>
            <person name="Ho P.T."/>
            <person name="Jun S."/>
            <person name="Lee S.J."/>
            <person name="Kim Y."/>
            <person name="Won Y.J."/>
        </authorList>
    </citation>
    <scope>NUCLEOTIDE SEQUENCE [LARGE SCALE GENOMIC DNA]</scope>
    <source>
        <strain evidence="14">Wonlab-2016</strain>
    </source>
</reference>
<evidence type="ECO:0000256" key="1">
    <source>
        <dbReference type="ARBA" id="ARBA00003195"/>
    </source>
</evidence>
<sequence length="127" mass="15276">MGNVMYAYITHPDTAPDFTKPPTFDPHVGFPNGRKERTIQATREELDAAGVPLDRRDYCVDYFLKLLRCRDQNFPRTVSSCHHEKHDYEVCQYEDYVLRMKEYEREKRLKEREKRIQEMQENEELGD</sequence>
<evidence type="ECO:0000256" key="3">
    <source>
        <dbReference type="ARBA" id="ARBA00004637"/>
    </source>
</evidence>
<evidence type="ECO:0000313" key="14">
    <source>
        <dbReference type="EMBL" id="KAK7487512.1"/>
    </source>
</evidence>
<evidence type="ECO:0000256" key="2">
    <source>
        <dbReference type="ARBA" id="ARBA00004569"/>
    </source>
</evidence>
<evidence type="ECO:0000256" key="4">
    <source>
        <dbReference type="ARBA" id="ARBA00008006"/>
    </source>
</evidence>
<evidence type="ECO:0000256" key="13">
    <source>
        <dbReference type="SAM" id="Coils"/>
    </source>
</evidence>
<comment type="function">
    <text evidence="1">Accessory subunit of the mitochondrial membrane respiratory chain NADH dehydrogenase (Complex I), that is believed not to be involved in catalysis. Complex I functions in the transfer of electrons from NADH to the respiratory chain. The immediate electron acceptor for the enzyme is believed to be ubiquinone.</text>
</comment>
<keyword evidence="12" id="KW-1015">Disulfide bond</keyword>
<keyword evidence="9" id="KW-0249">Electron transport</keyword>
<dbReference type="PANTHER" id="PTHR20900">
    <property type="entry name" value="NADH:UBIQUINONE OXIDOREDUCTASE B18-LIKE SUBUNIT"/>
    <property type="match status" value="1"/>
</dbReference>
<name>A0ABD0KKL0_9CAEN</name>
<keyword evidence="7" id="KW-0679">Respiratory chain</keyword>
<evidence type="ECO:0000256" key="5">
    <source>
        <dbReference type="ARBA" id="ARBA00018677"/>
    </source>
</evidence>
<evidence type="ECO:0000256" key="6">
    <source>
        <dbReference type="ARBA" id="ARBA00022448"/>
    </source>
</evidence>
<feature type="coiled-coil region" evidence="13">
    <location>
        <begin position="93"/>
        <end position="120"/>
    </location>
</feature>
<evidence type="ECO:0000256" key="12">
    <source>
        <dbReference type="ARBA" id="ARBA00023157"/>
    </source>
</evidence>
<keyword evidence="8" id="KW-0999">Mitochondrion inner membrane</keyword>
<keyword evidence="6" id="KW-0813">Transport</keyword>
<evidence type="ECO:0000256" key="9">
    <source>
        <dbReference type="ARBA" id="ARBA00022982"/>
    </source>
</evidence>
<dbReference type="Proteomes" id="UP001519460">
    <property type="component" value="Unassembled WGS sequence"/>
</dbReference>
<evidence type="ECO:0000313" key="15">
    <source>
        <dbReference type="Proteomes" id="UP001519460"/>
    </source>
</evidence>
<keyword evidence="11" id="KW-0472">Membrane</keyword>
<comment type="caution">
    <text evidence="14">The sequence shown here is derived from an EMBL/GenBank/DDBJ whole genome shotgun (WGS) entry which is preliminary data.</text>
</comment>
<dbReference type="GO" id="GO:0005758">
    <property type="term" value="C:mitochondrial intermembrane space"/>
    <property type="evidence" value="ECO:0007669"/>
    <property type="project" value="UniProtKB-SubCell"/>
</dbReference>
<protein>
    <recommendedName>
        <fullName evidence="5">NADH dehydrogenase [ubiquinone] 1 beta subcomplex subunit 7</fullName>
    </recommendedName>
</protein>
<dbReference type="EMBL" id="JACVVK020000163">
    <property type="protein sequence ID" value="KAK7487512.1"/>
    <property type="molecule type" value="Genomic_DNA"/>
</dbReference>
<gene>
    <name evidence="14" type="ORF">BaRGS_00021214</name>
</gene>
<comment type="subcellular location">
    <subcellularLocation>
        <location evidence="3">Mitochondrion inner membrane</location>
        <topology evidence="3">Peripheral membrane protein</topology>
    </subcellularLocation>
    <subcellularLocation>
        <location evidence="2">Mitochondrion intermembrane space</location>
    </subcellularLocation>
</comment>
<evidence type="ECO:0000256" key="10">
    <source>
        <dbReference type="ARBA" id="ARBA00023128"/>
    </source>
</evidence>
<evidence type="ECO:0000256" key="11">
    <source>
        <dbReference type="ARBA" id="ARBA00023136"/>
    </source>
</evidence>
<keyword evidence="15" id="KW-1185">Reference proteome</keyword>